<evidence type="ECO:0000259" key="1">
    <source>
        <dbReference type="Pfam" id="PF14194"/>
    </source>
</evidence>
<reference evidence="2 3" key="1">
    <citation type="submission" date="2018-05" db="EMBL/GenBank/DDBJ databases">
        <title>Genomic Encyclopedia of Type Strains, Phase IV (KMG-IV): sequencing the most valuable type-strain genomes for metagenomic binning, comparative biology and taxonomic classification.</title>
        <authorList>
            <person name="Goeker M."/>
        </authorList>
    </citation>
    <scope>NUCLEOTIDE SEQUENCE [LARGE SCALE GENOMIC DNA]</scope>
    <source>
        <strain evidence="2 3">DSM 24995</strain>
    </source>
</reference>
<proteinExistence type="predicted"/>
<organism evidence="2 3">
    <name type="scientific">Hungatella effluvii</name>
    <dbReference type="NCBI Taxonomy" id="1096246"/>
    <lineage>
        <taxon>Bacteria</taxon>
        <taxon>Bacillati</taxon>
        <taxon>Bacillota</taxon>
        <taxon>Clostridia</taxon>
        <taxon>Lachnospirales</taxon>
        <taxon>Lachnospiraceae</taxon>
        <taxon>Hungatella</taxon>
    </lineage>
</organism>
<accession>A0A2V3XWA2</accession>
<dbReference type="AlphaFoldDB" id="A0A2V3XWA2"/>
<evidence type="ECO:0000313" key="3">
    <source>
        <dbReference type="Proteomes" id="UP000248057"/>
    </source>
</evidence>
<keyword evidence="3" id="KW-1185">Reference proteome</keyword>
<dbReference type="Proteomes" id="UP000248057">
    <property type="component" value="Unassembled WGS sequence"/>
</dbReference>
<feature type="domain" description="Cysteine-rich VLP" evidence="1">
    <location>
        <begin position="10"/>
        <end position="63"/>
    </location>
</feature>
<gene>
    <name evidence="2" type="ORF">DFR60_12651</name>
</gene>
<dbReference type="Pfam" id="PF14194">
    <property type="entry name" value="Cys_rich_VLP"/>
    <property type="match status" value="1"/>
</dbReference>
<comment type="caution">
    <text evidence="2">The sequence shown here is derived from an EMBL/GenBank/DDBJ whole genome shotgun (WGS) entry which is preliminary data.</text>
</comment>
<dbReference type="RefSeq" id="WP_110326379.1">
    <property type="nucleotide sequence ID" value="NZ_QJKD01000026.1"/>
</dbReference>
<evidence type="ECO:0000313" key="2">
    <source>
        <dbReference type="EMBL" id="PXX44564.1"/>
    </source>
</evidence>
<dbReference type="InterPro" id="IPR025973">
    <property type="entry name" value="Cys_rich_VLP_dom"/>
</dbReference>
<name>A0A2V3XWA2_9FIRM</name>
<protein>
    <recommendedName>
        <fullName evidence="1">Cysteine-rich VLP domain-containing protein</fullName>
    </recommendedName>
</protein>
<dbReference type="EMBL" id="QJKD01000026">
    <property type="protein sequence ID" value="PXX44564.1"/>
    <property type="molecule type" value="Genomic_DNA"/>
</dbReference>
<dbReference type="GeneID" id="86064840"/>
<sequence>MTGVRRLAPPQSRRVNALVRRECCNYDCGNCILLDDGDECVCPQTISFSLLCKWFRAAVLPLDKELYADLYAPEDRRRCEVCGAPFASSSNSVKYCPDCRKRIQRRQAAERKRKQRLLSRNRGEKALV</sequence>